<feature type="compositionally biased region" description="Polar residues" evidence="2">
    <location>
        <begin position="642"/>
        <end position="658"/>
    </location>
</feature>
<dbReference type="EMBL" id="OU900104">
    <property type="protein sequence ID" value="CAG9855793.1"/>
    <property type="molecule type" value="Genomic_DNA"/>
</dbReference>
<dbReference type="PANTHER" id="PTHR23210:SF26">
    <property type="entry name" value="ACTIVATING TRANSCRIPTION FACTOR 7-INTERACTING PROTEIN 1"/>
    <property type="match status" value="1"/>
</dbReference>
<feature type="compositionally biased region" description="Basic and acidic residues" evidence="2">
    <location>
        <begin position="228"/>
        <end position="246"/>
    </location>
</feature>
<evidence type="ECO:0000313" key="5">
    <source>
        <dbReference type="Proteomes" id="UP001153712"/>
    </source>
</evidence>
<feature type="compositionally biased region" description="Polar residues" evidence="2">
    <location>
        <begin position="131"/>
        <end position="140"/>
    </location>
</feature>
<feature type="region of interest" description="Disordered" evidence="2">
    <location>
        <begin position="131"/>
        <end position="388"/>
    </location>
</feature>
<feature type="region of interest" description="Disordered" evidence="2">
    <location>
        <begin position="642"/>
        <end position="667"/>
    </location>
</feature>
<name>A0A9N9XJ12_PHYSR</name>
<feature type="coiled-coil region" evidence="1">
    <location>
        <begin position="436"/>
        <end position="470"/>
    </location>
</feature>
<proteinExistence type="predicted"/>
<feature type="region of interest" description="Disordered" evidence="2">
    <location>
        <begin position="512"/>
        <end position="616"/>
    </location>
</feature>
<feature type="compositionally biased region" description="Acidic residues" evidence="2">
    <location>
        <begin position="294"/>
        <end position="304"/>
    </location>
</feature>
<dbReference type="AlphaFoldDB" id="A0A9N9XJ12"/>
<evidence type="ECO:0000259" key="3">
    <source>
        <dbReference type="Pfam" id="PF16794"/>
    </source>
</evidence>
<feature type="compositionally biased region" description="Polar residues" evidence="2">
    <location>
        <begin position="566"/>
        <end position="590"/>
    </location>
</feature>
<sequence length="884" mass="97661">MTSTLEPCESQSTSGSLSSTLEIFDKFKSVQSERESDEESFHIPLLGGDDETESSKENVNESDTSLDSANEDVSKGKEKTVCYRNITKENEIENDLLVQELNKYVNNFTDEPSCTENSNSLENAKINNSCKEAKNNSTSLDDNKKTEQNSEALDVKIPDPNENPKESDVSNKDINITETEKKSNITESTENLTVPQEISEEPSNKKESSNIDPQEESNNQPSNSEAQSYKKDLDREDLLDISVIRDVEEDDACAIAAETEKSSDTDDQEDKQEPETDDMELEPEDTQTSSEKVEYDELGEENTSDIDQKDNDCTIDELVESNSNQSVVSEKISEAQLEENDDSKNEGAVKSSTPVTELNENSVNANKRPLEEEGKDSTAKKVRLDETQAEPVPPKTLITFEKYMKMRNLGEKMVRSDVEQFALQKMCEALLHKTPIGELEQIIKKQKMIIDNLRKDNVQMTKQFRDLEIVHKKLLNEIQNTAPGSQSKPLVPLKITRSVGLQVKLSNNPEILRSRKAVSTTSPRSQGISNGLSRTRPAASSNVARQAGPVITSNSPRKQAAPILSQALQSRVQPSPTLKTTATSPNSKRNITPLRPKQKEPAKQQLPPGVIDLTDEDDRTGKTLGRASIQMVKNFNLVTKKSPLNKNNVPQNNLTKPTGISKIGMQPRSMTTLPQGVRLTAAQMKGGITLPNAVVTNAQGTTQLMYVVQPGSLVNTTAGGGQKTVLLNFQPTNGVLTSTLNGSTVSVIPTKSSNAIQLKPISHPAPLPPTPKPLIASSSLKKLLPKPHLSIKKTDTGIILQWRMPYNLDEFESIASYQLFAYQETNAPPSTDMWRKVGDVKALQLPMACTLTQFADKNKYYFAVRSVDIHKRIGAFSDPEEISL</sequence>
<dbReference type="Proteomes" id="UP001153712">
    <property type="component" value="Chromosome 11"/>
</dbReference>
<dbReference type="OrthoDB" id="2434995at2759"/>
<feature type="compositionally biased region" description="Basic and acidic residues" evidence="2">
    <location>
        <begin position="368"/>
        <end position="386"/>
    </location>
</feature>
<dbReference type="InterPro" id="IPR026085">
    <property type="entry name" value="ATF7-int"/>
</dbReference>
<dbReference type="Pfam" id="PF16794">
    <property type="entry name" value="fn3_4"/>
    <property type="match status" value="1"/>
</dbReference>
<dbReference type="GO" id="GO:0006355">
    <property type="term" value="P:regulation of DNA-templated transcription"/>
    <property type="evidence" value="ECO:0007669"/>
    <property type="project" value="TreeGrafter"/>
</dbReference>
<feature type="compositionally biased region" description="Polar residues" evidence="2">
    <location>
        <begin position="216"/>
        <end position="227"/>
    </location>
</feature>
<feature type="compositionally biased region" description="Polar residues" evidence="2">
    <location>
        <begin position="350"/>
        <end position="365"/>
    </location>
</feature>
<gene>
    <name evidence="4" type="ORF">PHYEVI_LOCUS2233</name>
</gene>
<feature type="domain" description="Activating transcription factor 7-interacting protein Fn3" evidence="3">
    <location>
        <begin position="785"/>
        <end position="879"/>
    </location>
</feature>
<keyword evidence="5" id="KW-1185">Reference proteome</keyword>
<accession>A0A9N9XJ12</accession>
<protein>
    <recommendedName>
        <fullName evidence="3">Activating transcription factor 7-interacting protein Fn3 domain-containing protein</fullName>
    </recommendedName>
</protein>
<feature type="compositionally biased region" description="Basic and acidic residues" evidence="2">
    <location>
        <begin position="141"/>
        <end position="171"/>
    </location>
</feature>
<evidence type="ECO:0000256" key="2">
    <source>
        <dbReference type="SAM" id="MobiDB-lite"/>
    </source>
</evidence>
<feature type="compositionally biased region" description="Low complexity" evidence="2">
    <location>
        <begin position="320"/>
        <end position="330"/>
    </location>
</feature>
<feature type="compositionally biased region" description="Polar residues" evidence="2">
    <location>
        <begin position="185"/>
        <end position="196"/>
    </location>
</feature>
<dbReference type="GO" id="GO:0005667">
    <property type="term" value="C:transcription regulator complex"/>
    <property type="evidence" value="ECO:0007669"/>
    <property type="project" value="TreeGrafter"/>
</dbReference>
<organism evidence="4 5">
    <name type="scientific">Phyllotreta striolata</name>
    <name type="common">Striped flea beetle</name>
    <name type="synonym">Crioceris striolata</name>
    <dbReference type="NCBI Taxonomy" id="444603"/>
    <lineage>
        <taxon>Eukaryota</taxon>
        <taxon>Metazoa</taxon>
        <taxon>Ecdysozoa</taxon>
        <taxon>Arthropoda</taxon>
        <taxon>Hexapoda</taxon>
        <taxon>Insecta</taxon>
        <taxon>Pterygota</taxon>
        <taxon>Neoptera</taxon>
        <taxon>Endopterygota</taxon>
        <taxon>Coleoptera</taxon>
        <taxon>Polyphaga</taxon>
        <taxon>Cucujiformia</taxon>
        <taxon>Chrysomeloidea</taxon>
        <taxon>Chrysomelidae</taxon>
        <taxon>Galerucinae</taxon>
        <taxon>Alticini</taxon>
        <taxon>Phyllotreta</taxon>
    </lineage>
</organism>
<dbReference type="GO" id="GO:0005634">
    <property type="term" value="C:nucleus"/>
    <property type="evidence" value="ECO:0007669"/>
    <property type="project" value="TreeGrafter"/>
</dbReference>
<keyword evidence="1" id="KW-0175">Coiled coil</keyword>
<dbReference type="PANTHER" id="PTHR23210">
    <property type="entry name" value="ACTIVATING TRANSCRIPTION FACTOR 7 INTERACTING PROTEIN"/>
    <property type="match status" value="1"/>
</dbReference>
<evidence type="ECO:0000313" key="4">
    <source>
        <dbReference type="EMBL" id="CAG9855793.1"/>
    </source>
</evidence>
<dbReference type="GO" id="GO:0003712">
    <property type="term" value="F:transcription coregulator activity"/>
    <property type="evidence" value="ECO:0007669"/>
    <property type="project" value="TreeGrafter"/>
</dbReference>
<feature type="compositionally biased region" description="Acidic residues" evidence="2">
    <location>
        <begin position="265"/>
        <end position="285"/>
    </location>
</feature>
<reference evidence="4" key="1">
    <citation type="submission" date="2022-01" db="EMBL/GenBank/DDBJ databases">
        <authorList>
            <person name="King R."/>
        </authorList>
    </citation>
    <scope>NUCLEOTIDE SEQUENCE</scope>
</reference>
<evidence type="ECO:0000256" key="1">
    <source>
        <dbReference type="SAM" id="Coils"/>
    </source>
</evidence>
<feature type="compositionally biased region" description="Polar residues" evidence="2">
    <location>
        <begin position="517"/>
        <end position="544"/>
    </location>
</feature>
<dbReference type="InterPro" id="IPR056565">
    <property type="entry name" value="Fn3_ATF7IP"/>
</dbReference>
<feature type="region of interest" description="Disordered" evidence="2">
    <location>
        <begin position="29"/>
        <end position="80"/>
    </location>
</feature>